<keyword evidence="16" id="KW-1185">Reference proteome</keyword>
<dbReference type="FunFam" id="3.90.1170.20:FF:000001">
    <property type="entry name" value="Nicotinate-nucleotide diphosphorylase (Carboxylating)"/>
    <property type="match status" value="1"/>
</dbReference>
<evidence type="ECO:0000256" key="9">
    <source>
        <dbReference type="ARBA" id="ARBA00033102"/>
    </source>
</evidence>
<evidence type="ECO:0000256" key="4">
    <source>
        <dbReference type="ARBA" id="ARBA00011218"/>
    </source>
</evidence>
<dbReference type="PIRSF" id="PIRSF006250">
    <property type="entry name" value="NadC_ModD"/>
    <property type="match status" value="1"/>
</dbReference>
<evidence type="ECO:0000256" key="3">
    <source>
        <dbReference type="ARBA" id="ARBA00009400"/>
    </source>
</evidence>
<dbReference type="NCBIfam" id="TIGR00078">
    <property type="entry name" value="nadC"/>
    <property type="match status" value="1"/>
</dbReference>
<feature type="domain" description="Quinolinate phosphoribosyl transferase C-terminal" evidence="13">
    <location>
        <begin position="117"/>
        <end position="283"/>
    </location>
</feature>
<dbReference type="EC" id="2.4.2.19" evidence="5"/>
<evidence type="ECO:0000256" key="8">
    <source>
        <dbReference type="ARBA" id="ARBA00022679"/>
    </source>
</evidence>
<comment type="pathway">
    <text evidence="2">Cofactor biosynthesis; NAD(+) biosynthesis; nicotinate D-ribonucleotide from quinolinate: step 1/1.</text>
</comment>
<dbReference type="Pfam" id="PF02749">
    <property type="entry name" value="QRPTase_N"/>
    <property type="match status" value="1"/>
</dbReference>
<comment type="similarity">
    <text evidence="3 12">Belongs to the NadC/ModD family.</text>
</comment>
<keyword evidence="8 12" id="KW-0808">Transferase</keyword>
<dbReference type="FunFam" id="3.20.20.70:FF:000030">
    <property type="entry name" value="Nicotinate-nucleotide pyrophosphorylase, carboxylating"/>
    <property type="match status" value="1"/>
</dbReference>
<keyword evidence="7 12" id="KW-0328">Glycosyltransferase</keyword>
<name>A0A6F8PN06_9GAMM</name>
<dbReference type="SUPFAM" id="SSF51690">
    <property type="entry name" value="Nicotinate/Quinolinate PRTase C-terminal domain-like"/>
    <property type="match status" value="1"/>
</dbReference>
<dbReference type="Gene3D" id="3.20.20.70">
    <property type="entry name" value="Aldolase class I"/>
    <property type="match status" value="1"/>
</dbReference>
<evidence type="ECO:0000259" key="13">
    <source>
        <dbReference type="Pfam" id="PF01729"/>
    </source>
</evidence>
<evidence type="ECO:0000313" key="16">
    <source>
        <dbReference type="Proteomes" id="UP000501466"/>
    </source>
</evidence>
<reference evidence="16" key="1">
    <citation type="submission" date="2019-11" db="EMBL/GenBank/DDBJ databases">
        <title>Isolation and characterization of two novel species in the genus Thiomicrorhabdus.</title>
        <authorList>
            <person name="Mochizuki J."/>
            <person name="Kojima H."/>
            <person name="Fukui M."/>
        </authorList>
    </citation>
    <scope>NUCLEOTIDE SEQUENCE [LARGE SCALE GENOMIC DNA]</scope>
    <source>
        <strain evidence="16">AkT22</strain>
    </source>
</reference>
<dbReference type="Gene3D" id="3.90.1170.20">
    <property type="entry name" value="Quinolinate phosphoribosyl transferase, N-terminal domain"/>
    <property type="match status" value="1"/>
</dbReference>
<dbReference type="GO" id="GO:0004514">
    <property type="term" value="F:nicotinate-nucleotide diphosphorylase (carboxylating) activity"/>
    <property type="evidence" value="ECO:0007669"/>
    <property type="project" value="UniProtKB-EC"/>
</dbReference>
<evidence type="ECO:0000256" key="7">
    <source>
        <dbReference type="ARBA" id="ARBA00022676"/>
    </source>
</evidence>
<dbReference type="AlphaFoldDB" id="A0A6F8PN06"/>
<dbReference type="RefSeq" id="WP_173291284.1">
    <property type="nucleotide sequence ID" value="NZ_AP021888.1"/>
</dbReference>
<comment type="catalytic activity">
    <reaction evidence="10">
        <text>nicotinate beta-D-ribonucleotide + CO2 + diphosphate = quinolinate + 5-phospho-alpha-D-ribose 1-diphosphate + 2 H(+)</text>
        <dbReference type="Rhea" id="RHEA:12733"/>
        <dbReference type="ChEBI" id="CHEBI:15378"/>
        <dbReference type="ChEBI" id="CHEBI:16526"/>
        <dbReference type="ChEBI" id="CHEBI:29959"/>
        <dbReference type="ChEBI" id="CHEBI:33019"/>
        <dbReference type="ChEBI" id="CHEBI:57502"/>
        <dbReference type="ChEBI" id="CHEBI:58017"/>
        <dbReference type="EC" id="2.4.2.19"/>
    </reaction>
</comment>
<dbReference type="InterPro" id="IPR004393">
    <property type="entry name" value="NadC"/>
</dbReference>
<dbReference type="GO" id="GO:0034213">
    <property type="term" value="P:quinolinate catabolic process"/>
    <property type="evidence" value="ECO:0007669"/>
    <property type="project" value="TreeGrafter"/>
</dbReference>
<gene>
    <name evidence="15" type="primary">nadC</name>
    <name evidence="15" type="ORF">THMIRHAT_12380</name>
</gene>
<evidence type="ECO:0000256" key="10">
    <source>
        <dbReference type="ARBA" id="ARBA00047445"/>
    </source>
</evidence>
<dbReference type="Pfam" id="PF01729">
    <property type="entry name" value="QRPTase_C"/>
    <property type="match status" value="1"/>
</dbReference>
<dbReference type="InterPro" id="IPR013785">
    <property type="entry name" value="Aldolase_TIM"/>
</dbReference>
<dbReference type="UniPathway" id="UPA00253">
    <property type="reaction ID" value="UER00331"/>
</dbReference>
<dbReference type="InterPro" id="IPR036068">
    <property type="entry name" value="Nicotinate_pribotase-like_C"/>
</dbReference>
<dbReference type="GO" id="GO:0009435">
    <property type="term" value="P:NAD+ biosynthetic process"/>
    <property type="evidence" value="ECO:0007669"/>
    <property type="project" value="UniProtKB-UniPathway"/>
</dbReference>
<comment type="function">
    <text evidence="1">Involved in the catabolism of quinolinic acid (QA).</text>
</comment>
<dbReference type="EMBL" id="AP021888">
    <property type="protein sequence ID" value="BBP43492.1"/>
    <property type="molecule type" value="Genomic_DNA"/>
</dbReference>
<dbReference type="Proteomes" id="UP000501466">
    <property type="component" value="Chromosome"/>
</dbReference>
<dbReference type="CDD" id="cd01572">
    <property type="entry name" value="QPRTase"/>
    <property type="match status" value="1"/>
</dbReference>
<dbReference type="InterPro" id="IPR027277">
    <property type="entry name" value="NadC/ModD"/>
</dbReference>
<evidence type="ECO:0000256" key="5">
    <source>
        <dbReference type="ARBA" id="ARBA00011944"/>
    </source>
</evidence>
<organism evidence="15 16">
    <name type="scientific">Thiosulfativibrio zosterae</name>
    <dbReference type="NCBI Taxonomy" id="2675053"/>
    <lineage>
        <taxon>Bacteria</taxon>
        <taxon>Pseudomonadati</taxon>
        <taxon>Pseudomonadota</taxon>
        <taxon>Gammaproteobacteria</taxon>
        <taxon>Thiotrichales</taxon>
        <taxon>Piscirickettsiaceae</taxon>
        <taxon>Thiosulfativibrio</taxon>
    </lineage>
</organism>
<dbReference type="KEGG" id="tzo:THMIRHAT_12380"/>
<dbReference type="InterPro" id="IPR037128">
    <property type="entry name" value="Quinolinate_PRibosylTase_N_sf"/>
</dbReference>
<dbReference type="GO" id="GO:0005737">
    <property type="term" value="C:cytoplasm"/>
    <property type="evidence" value="ECO:0007669"/>
    <property type="project" value="TreeGrafter"/>
</dbReference>
<evidence type="ECO:0000256" key="11">
    <source>
        <dbReference type="ARBA" id="ARBA00069173"/>
    </source>
</evidence>
<evidence type="ECO:0000256" key="2">
    <source>
        <dbReference type="ARBA" id="ARBA00004893"/>
    </source>
</evidence>
<comment type="subunit">
    <text evidence="4">Hexamer formed by 3 homodimers.</text>
</comment>
<evidence type="ECO:0000256" key="6">
    <source>
        <dbReference type="ARBA" id="ARBA00022642"/>
    </source>
</evidence>
<evidence type="ECO:0000313" key="15">
    <source>
        <dbReference type="EMBL" id="BBP43492.1"/>
    </source>
</evidence>
<evidence type="ECO:0000256" key="12">
    <source>
        <dbReference type="PIRNR" id="PIRNR006250"/>
    </source>
</evidence>
<dbReference type="InterPro" id="IPR022412">
    <property type="entry name" value="Quinolinate_PRibosylTrfase_N"/>
</dbReference>
<feature type="domain" description="Quinolinate phosphoribosyl transferase N-terminal" evidence="14">
    <location>
        <begin position="30"/>
        <end position="114"/>
    </location>
</feature>
<dbReference type="InterPro" id="IPR002638">
    <property type="entry name" value="Quinolinate_PRibosylTrfase_C"/>
</dbReference>
<proteinExistence type="inferred from homology"/>
<sequence>MSSIEFPEFYFSDLVETVSRALAEDIGQGDLTAGLISPNEQAFAQVFCRETAIICGRPWVDEVFHQIDKHLTIEWLVEEGQSVAKDTLIFTVQGNAAHILTAERTALNFLQTLSGTATQTATYIQAMGNTQTKLLDTRKTLPGLRLAQKYAVACGGGTNHRIGLYDAILIKENHIMSAGGITQAVQAAQKMHPGVSIEVETENLTELREALDAKANIVMLDNFTLPQIAEAVAINKHHATPAKLEVSGNVEHQNLPGLVKTGVDFISTGALTKHVQAIDFSMRFKFKE</sequence>
<protein>
    <recommendedName>
        <fullName evidence="11">Probable nicotinate-nucleotide pyrophosphorylase [carboxylating]</fullName>
        <ecNumber evidence="5">2.4.2.19</ecNumber>
    </recommendedName>
    <alternativeName>
        <fullName evidence="9">Quinolinate phosphoribosyltransferase [decarboxylating]</fullName>
    </alternativeName>
</protein>
<dbReference type="PANTHER" id="PTHR32179">
    <property type="entry name" value="NICOTINATE-NUCLEOTIDE PYROPHOSPHORYLASE [CARBOXYLATING]"/>
    <property type="match status" value="1"/>
</dbReference>
<evidence type="ECO:0000256" key="1">
    <source>
        <dbReference type="ARBA" id="ARBA00003237"/>
    </source>
</evidence>
<accession>A0A6F8PN06</accession>
<dbReference type="PANTHER" id="PTHR32179:SF3">
    <property type="entry name" value="NICOTINATE-NUCLEOTIDE PYROPHOSPHORYLASE [CARBOXYLATING]"/>
    <property type="match status" value="1"/>
</dbReference>
<evidence type="ECO:0000259" key="14">
    <source>
        <dbReference type="Pfam" id="PF02749"/>
    </source>
</evidence>
<keyword evidence="6" id="KW-0662">Pyridine nucleotide biosynthesis</keyword>
<dbReference type="SUPFAM" id="SSF54675">
    <property type="entry name" value="Nicotinate/Quinolinate PRTase N-terminal domain-like"/>
    <property type="match status" value="1"/>
</dbReference>